<evidence type="ECO:0000256" key="2">
    <source>
        <dbReference type="ARBA" id="ARBA00022692"/>
    </source>
</evidence>
<keyword evidence="7" id="KW-1185">Reference proteome</keyword>
<dbReference type="Proteomes" id="UP001198612">
    <property type="component" value="Unassembled WGS sequence"/>
</dbReference>
<keyword evidence="3 5" id="KW-1133">Transmembrane helix</keyword>
<keyword evidence="2 5" id="KW-0812">Transmembrane</keyword>
<proteinExistence type="predicted"/>
<accession>A0AAW4W508</accession>
<dbReference type="AlphaFoldDB" id="A0AAW4W508"/>
<keyword evidence="4 5" id="KW-0472">Membrane</keyword>
<evidence type="ECO:0000256" key="3">
    <source>
        <dbReference type="ARBA" id="ARBA00022989"/>
    </source>
</evidence>
<feature type="transmembrane region" description="Helical" evidence="5">
    <location>
        <begin position="286"/>
        <end position="308"/>
    </location>
</feature>
<evidence type="ECO:0000313" key="6">
    <source>
        <dbReference type="EMBL" id="MCC2226227.1"/>
    </source>
</evidence>
<dbReference type="PANTHER" id="PTHR43424:SF1">
    <property type="entry name" value="LOCUS PUTATIVE PROTEIN 1-RELATED"/>
    <property type="match status" value="1"/>
</dbReference>
<feature type="transmembrane region" description="Helical" evidence="5">
    <location>
        <begin position="328"/>
        <end position="345"/>
    </location>
</feature>
<dbReference type="PANTHER" id="PTHR43424">
    <property type="entry name" value="LOCUS PUTATIVE PROTEIN 1-RELATED"/>
    <property type="match status" value="1"/>
</dbReference>
<dbReference type="InterPro" id="IPR002797">
    <property type="entry name" value="Polysacc_synth"/>
</dbReference>
<dbReference type="GO" id="GO:0016020">
    <property type="term" value="C:membrane"/>
    <property type="evidence" value="ECO:0007669"/>
    <property type="project" value="UniProtKB-SubCell"/>
</dbReference>
<feature type="transmembrane region" description="Helical" evidence="5">
    <location>
        <begin position="170"/>
        <end position="190"/>
    </location>
</feature>
<dbReference type="Pfam" id="PF01943">
    <property type="entry name" value="Polysacc_synt"/>
    <property type="match status" value="1"/>
</dbReference>
<feature type="transmembrane region" description="Helical" evidence="5">
    <location>
        <begin position="210"/>
        <end position="227"/>
    </location>
</feature>
<gene>
    <name evidence="6" type="ORF">LKD40_00120</name>
</gene>
<reference evidence="6 7" key="1">
    <citation type="submission" date="2021-10" db="EMBL/GenBank/DDBJ databases">
        <title>Anaerobic single-cell dispensing facilitates the cultivation of human gut bacteria.</title>
        <authorList>
            <person name="Afrizal A."/>
        </authorList>
    </citation>
    <scope>NUCLEOTIDE SEQUENCE [LARGE SCALE GENOMIC DNA]</scope>
    <source>
        <strain evidence="6 7">CLA-AA-H217</strain>
    </source>
</reference>
<dbReference type="InterPro" id="IPR052556">
    <property type="entry name" value="PolySynth_Transporter"/>
</dbReference>
<feature type="transmembrane region" description="Helical" evidence="5">
    <location>
        <begin position="443"/>
        <end position="464"/>
    </location>
</feature>
<feature type="transmembrane region" description="Helical" evidence="5">
    <location>
        <begin position="410"/>
        <end position="431"/>
    </location>
</feature>
<name>A0AAW4W508_9FIRM</name>
<feature type="transmembrane region" description="Helical" evidence="5">
    <location>
        <begin position="87"/>
        <end position="108"/>
    </location>
</feature>
<comment type="caution">
    <text evidence="6">The sequence shown here is derived from an EMBL/GenBank/DDBJ whole genome shotgun (WGS) entry which is preliminary data.</text>
</comment>
<evidence type="ECO:0000256" key="4">
    <source>
        <dbReference type="ARBA" id="ARBA00023136"/>
    </source>
</evidence>
<protein>
    <submittedName>
        <fullName evidence="6">Flippase</fullName>
    </submittedName>
</protein>
<feature type="transmembrane region" description="Helical" evidence="5">
    <location>
        <begin position="114"/>
        <end position="135"/>
    </location>
</feature>
<feature type="transmembrane region" description="Helical" evidence="5">
    <location>
        <begin position="12"/>
        <end position="31"/>
    </location>
</feature>
<evidence type="ECO:0000313" key="7">
    <source>
        <dbReference type="Proteomes" id="UP001198612"/>
    </source>
</evidence>
<sequence>MKKKSLGLNALLNGIRTVLNTLFPLITFPYISRVLSVENVGKYNFALSVIQYFLLIAALGISTYAVREGTKFRDDKKKFSIFANEIFTINIISTIIAYILLVFTVAAVPKFKDYAVIIAVFSIEILFTTIGTEWIYSIYEEYAYITIRSIIFKVISIILLFLLVKKPDDYIVYAGITVFANAGSNILNFIHAKKYCSLKFDIGLALKRHLKPIMIIFASTVATTIYINSDTTMLGFMGTDFEVGIYSVSSKIYRIVKQMLAAILIVTIPRLSLLMGQKRIEEYKNILTQIFNVLVMLVFPSVTGLILLSKEVVLLISGKEYIKATGSLKLLSIALIFCIFGWIYNQCVLIPARKEKIVLIATLVSALANIAINFVCIPFWRENAVAFSTIVAEAIMMLVCVYVGRKIVRLNAGVAYNICTVCAGCIGIWMSCKFVKHFSLSSIATLVLSILLSCIVYGMCLILMRNKVIWAFFKKKNKSELH</sequence>
<evidence type="ECO:0000256" key="1">
    <source>
        <dbReference type="ARBA" id="ARBA00004141"/>
    </source>
</evidence>
<organism evidence="6 7">
    <name type="scientific">Blautia fusiformis</name>
    <dbReference type="NCBI Taxonomy" id="2881264"/>
    <lineage>
        <taxon>Bacteria</taxon>
        <taxon>Bacillati</taxon>
        <taxon>Bacillota</taxon>
        <taxon>Clostridia</taxon>
        <taxon>Lachnospirales</taxon>
        <taxon>Lachnospiraceae</taxon>
        <taxon>Blautia</taxon>
    </lineage>
</organism>
<feature type="transmembrane region" description="Helical" evidence="5">
    <location>
        <begin position="386"/>
        <end position="403"/>
    </location>
</feature>
<dbReference type="RefSeq" id="WP_110102080.1">
    <property type="nucleotide sequence ID" value="NZ_JAJEPT010000004.1"/>
</dbReference>
<feature type="transmembrane region" description="Helical" evidence="5">
    <location>
        <begin position="142"/>
        <end position="164"/>
    </location>
</feature>
<dbReference type="EMBL" id="JAJEQQ010000001">
    <property type="protein sequence ID" value="MCC2226227.1"/>
    <property type="molecule type" value="Genomic_DNA"/>
</dbReference>
<comment type="subcellular location">
    <subcellularLocation>
        <location evidence="1">Membrane</location>
        <topology evidence="1">Multi-pass membrane protein</topology>
    </subcellularLocation>
</comment>
<dbReference type="CDD" id="cd13128">
    <property type="entry name" value="MATE_Wzx_like"/>
    <property type="match status" value="1"/>
</dbReference>
<feature type="transmembrane region" description="Helical" evidence="5">
    <location>
        <begin position="43"/>
        <end position="66"/>
    </location>
</feature>
<feature type="transmembrane region" description="Helical" evidence="5">
    <location>
        <begin position="255"/>
        <end position="274"/>
    </location>
</feature>
<feature type="transmembrane region" description="Helical" evidence="5">
    <location>
        <begin position="357"/>
        <end position="380"/>
    </location>
</feature>
<evidence type="ECO:0000256" key="5">
    <source>
        <dbReference type="SAM" id="Phobius"/>
    </source>
</evidence>